<protein>
    <submittedName>
        <fullName evidence="1">Uncharacterized protein</fullName>
    </submittedName>
</protein>
<dbReference type="PANTHER" id="PTHR10773">
    <property type="entry name" value="DNA-DIRECTED RNA POLYMERASES I, II, AND III SUBUNIT RPABC2"/>
    <property type="match status" value="1"/>
</dbReference>
<sequence>MGTILEAEYNEHIERKNSAREEKNKHKSTVVITMDLESVLLCPKTEASAMFFKQKLQLHNFTIYKLNDHDVTLYVWNESDGNVTANEFTTCIINYIDNLSSEVSEVVLISDGCNYQNRNKTLASALSSLALAKCITIEQLFLTKGHTMMEADNVHSTLEYYFKAPLYSPGDYISRMRIARKKQPYNIKNFDAVCSLKSLRPGKKASDNKGNYFTSFGNDWAILHEQNKIIKRTRASIQNVHIPEQERNQLYNAPLPISSSKYNDLQSLKQVIEKDHHPFYDSLKYSDITKKKKCNLSS</sequence>
<dbReference type="EMBL" id="VUJU01012719">
    <property type="protein sequence ID" value="KAF0706939.1"/>
    <property type="molecule type" value="Genomic_DNA"/>
</dbReference>
<reference evidence="1 2" key="1">
    <citation type="submission" date="2019-08" db="EMBL/GenBank/DDBJ databases">
        <title>Whole genome of Aphis craccivora.</title>
        <authorList>
            <person name="Voronova N.V."/>
            <person name="Shulinski R.S."/>
            <person name="Bandarenka Y.V."/>
            <person name="Zhorov D.G."/>
            <person name="Warner D."/>
        </authorList>
    </citation>
    <scope>NUCLEOTIDE SEQUENCE [LARGE SCALE GENOMIC DNA]</scope>
    <source>
        <strain evidence="1">180601</strain>
        <tissue evidence="1">Whole Body</tissue>
    </source>
</reference>
<name>A0A6G0VRS4_APHCR</name>
<dbReference type="AlphaFoldDB" id="A0A6G0VRS4"/>
<keyword evidence="2" id="KW-1185">Reference proteome</keyword>
<organism evidence="1 2">
    <name type="scientific">Aphis craccivora</name>
    <name type="common">Cowpea aphid</name>
    <dbReference type="NCBI Taxonomy" id="307492"/>
    <lineage>
        <taxon>Eukaryota</taxon>
        <taxon>Metazoa</taxon>
        <taxon>Ecdysozoa</taxon>
        <taxon>Arthropoda</taxon>
        <taxon>Hexapoda</taxon>
        <taxon>Insecta</taxon>
        <taxon>Pterygota</taxon>
        <taxon>Neoptera</taxon>
        <taxon>Paraneoptera</taxon>
        <taxon>Hemiptera</taxon>
        <taxon>Sternorrhyncha</taxon>
        <taxon>Aphidomorpha</taxon>
        <taxon>Aphidoidea</taxon>
        <taxon>Aphididae</taxon>
        <taxon>Aphidini</taxon>
        <taxon>Aphis</taxon>
        <taxon>Aphis</taxon>
    </lineage>
</organism>
<evidence type="ECO:0000313" key="2">
    <source>
        <dbReference type="Proteomes" id="UP000478052"/>
    </source>
</evidence>
<comment type="caution">
    <text evidence="1">The sequence shown here is derived from an EMBL/GenBank/DDBJ whole genome shotgun (WGS) entry which is preliminary data.</text>
</comment>
<proteinExistence type="predicted"/>
<dbReference type="Proteomes" id="UP000478052">
    <property type="component" value="Unassembled WGS sequence"/>
</dbReference>
<dbReference type="OrthoDB" id="6614966at2759"/>
<evidence type="ECO:0000313" key="1">
    <source>
        <dbReference type="EMBL" id="KAF0706939.1"/>
    </source>
</evidence>
<gene>
    <name evidence="1" type="ORF">FWK35_00028945</name>
</gene>
<dbReference type="PANTHER" id="PTHR10773:SF19">
    <property type="match status" value="1"/>
</dbReference>
<accession>A0A6G0VRS4</accession>